<reference evidence="1 2" key="1">
    <citation type="journal article" date="2015" name="Nature">
        <title>rRNA introns, odd ribosomes, and small enigmatic genomes across a large radiation of phyla.</title>
        <authorList>
            <person name="Brown C.T."/>
            <person name="Hug L.A."/>
            <person name="Thomas B.C."/>
            <person name="Sharon I."/>
            <person name="Castelle C.J."/>
            <person name="Singh A."/>
            <person name="Wilkins M.J."/>
            <person name="Williams K.H."/>
            <person name="Banfield J.F."/>
        </authorList>
    </citation>
    <scope>NUCLEOTIDE SEQUENCE [LARGE SCALE GENOMIC DNA]</scope>
</reference>
<proteinExistence type="predicted"/>
<evidence type="ECO:0000313" key="1">
    <source>
        <dbReference type="EMBL" id="KKP66317.1"/>
    </source>
</evidence>
<dbReference type="AlphaFoldDB" id="A0A0G0EG47"/>
<organism evidence="1 2">
    <name type="scientific">Candidatus Nomurabacteria bacterium GW2011_GWE1_35_16</name>
    <dbReference type="NCBI Taxonomy" id="1618761"/>
    <lineage>
        <taxon>Bacteria</taxon>
        <taxon>Candidatus Nomuraibacteriota</taxon>
    </lineage>
</organism>
<protein>
    <submittedName>
        <fullName evidence="1">Uncharacterized protein</fullName>
    </submittedName>
</protein>
<dbReference type="Proteomes" id="UP000034952">
    <property type="component" value="Unassembled WGS sequence"/>
</dbReference>
<name>A0A0G0EG47_9BACT</name>
<evidence type="ECO:0000313" key="2">
    <source>
        <dbReference type="Proteomes" id="UP000034952"/>
    </source>
</evidence>
<gene>
    <name evidence="1" type="ORF">UR64_C0009G0020</name>
</gene>
<dbReference type="EMBL" id="LBPY01000009">
    <property type="protein sequence ID" value="KKP66317.1"/>
    <property type="molecule type" value="Genomic_DNA"/>
</dbReference>
<comment type="caution">
    <text evidence="1">The sequence shown here is derived from an EMBL/GenBank/DDBJ whole genome shotgun (WGS) entry which is preliminary data.</text>
</comment>
<sequence length="55" mass="6522">MKIIFKAKKIIAVSEFTYCPKKREEKGTRATKKRKIPFKFENLVSIFLARTEAMR</sequence>
<accession>A0A0G0EG47</accession>